<dbReference type="CDD" id="cd01650">
    <property type="entry name" value="RT_nLTR_like"/>
    <property type="match status" value="1"/>
</dbReference>
<gene>
    <name evidence="2" type="ORF">GRJ2_002876700</name>
</gene>
<reference evidence="2 3" key="1">
    <citation type="submission" date="2024-06" db="EMBL/GenBank/DDBJ databases">
        <title>The draft genome of Grus japonensis, version 3.</title>
        <authorList>
            <person name="Nabeshima K."/>
            <person name="Suzuki S."/>
            <person name="Onuma M."/>
        </authorList>
    </citation>
    <scope>NUCLEOTIDE SEQUENCE [LARGE SCALE GENOMIC DNA]</scope>
    <source>
        <strain evidence="2 3">451A</strain>
    </source>
</reference>
<evidence type="ECO:0000259" key="1">
    <source>
        <dbReference type="PROSITE" id="PS50878"/>
    </source>
</evidence>
<evidence type="ECO:0000313" key="2">
    <source>
        <dbReference type="EMBL" id="GAB0204111.1"/>
    </source>
</evidence>
<dbReference type="InterPro" id="IPR043502">
    <property type="entry name" value="DNA/RNA_pol_sf"/>
</dbReference>
<dbReference type="PANTHER" id="PTHR33332">
    <property type="entry name" value="REVERSE TRANSCRIPTASE DOMAIN-CONTAINING PROTEIN"/>
    <property type="match status" value="1"/>
</dbReference>
<dbReference type="Proteomes" id="UP001623348">
    <property type="component" value="Unassembled WGS sequence"/>
</dbReference>
<protein>
    <submittedName>
        <fullName evidence="2">Mitochondrial enolase superfamily member 1</fullName>
    </submittedName>
</protein>
<accession>A0ABC9Y326</accession>
<evidence type="ECO:0000313" key="3">
    <source>
        <dbReference type="Proteomes" id="UP001623348"/>
    </source>
</evidence>
<dbReference type="SUPFAM" id="SSF56672">
    <property type="entry name" value="DNA/RNA polymerases"/>
    <property type="match status" value="1"/>
</dbReference>
<dbReference type="Pfam" id="PF00078">
    <property type="entry name" value="RVT_1"/>
    <property type="match status" value="1"/>
</dbReference>
<feature type="domain" description="Reverse transcriptase" evidence="1">
    <location>
        <begin position="1"/>
        <end position="207"/>
    </location>
</feature>
<dbReference type="EMBL" id="BAAFJT010000040">
    <property type="protein sequence ID" value="GAB0204111.1"/>
    <property type="molecule type" value="Genomic_DNA"/>
</dbReference>
<proteinExistence type="predicted"/>
<organism evidence="2 3">
    <name type="scientific">Grus japonensis</name>
    <name type="common">Japanese crane</name>
    <name type="synonym">Red-crowned crane</name>
    <dbReference type="NCBI Taxonomy" id="30415"/>
    <lineage>
        <taxon>Eukaryota</taxon>
        <taxon>Metazoa</taxon>
        <taxon>Chordata</taxon>
        <taxon>Craniata</taxon>
        <taxon>Vertebrata</taxon>
        <taxon>Euteleostomi</taxon>
        <taxon>Archelosauria</taxon>
        <taxon>Archosauria</taxon>
        <taxon>Dinosauria</taxon>
        <taxon>Saurischia</taxon>
        <taxon>Theropoda</taxon>
        <taxon>Coelurosauria</taxon>
        <taxon>Aves</taxon>
        <taxon>Neognathae</taxon>
        <taxon>Neoaves</taxon>
        <taxon>Gruiformes</taxon>
        <taxon>Gruidae</taxon>
        <taxon>Grus</taxon>
    </lineage>
</organism>
<dbReference type="PROSITE" id="PS50878">
    <property type="entry name" value="RT_POL"/>
    <property type="match status" value="1"/>
</dbReference>
<dbReference type="InterPro" id="IPR000477">
    <property type="entry name" value="RT_dom"/>
</dbReference>
<comment type="caution">
    <text evidence="2">The sequence shown here is derived from an EMBL/GenBank/DDBJ whole genome shotgun (WGS) entry which is preliminary data.</text>
</comment>
<dbReference type="AlphaFoldDB" id="A0ABC9Y326"/>
<sequence length="407" mass="46517">MEQLILEVMSKHVEEKKVIGGGQHGFTKGKSCLTNLIAFYDGMTGWVDEERAVDVVYLDLSKAFDTVSHNILIGKLRKCGLDEWTRRWVGNWLNGRAQRVAISGTESIWRLVASGVPQGSLLGPVLFTIFINDLDKGTECTLSKFANDTKLGRVADTPEGCAAIQRDLDRLESWAERNHMKFNKGKCRVLHLGRNKPKHQYRLGVDLLGSSAAEDLVDKKLSMSQQCALMAKKANGILGCIKKSMASRSREVILPLYSALVRPHLERCVQFWAPQFKKDRELLERVQRRATKMIRGLEHVSCKERLRELGLFSLEKRRQRGDLINAYKYLKDGFNEDGARLFSVVPRDRTRGNGHKLEHRKFHLNVRKNFFTVKVTEHWKRLPREAVESPSLEILKTRLDVILCNLL</sequence>
<keyword evidence="3" id="KW-1185">Reference proteome</keyword>
<name>A0ABC9Y326_GRUJA</name>